<evidence type="ECO:0000313" key="10">
    <source>
        <dbReference type="EMBL" id="GMI19188.1"/>
    </source>
</evidence>
<name>A0ABQ6M487_9STRA</name>
<accession>A0ABQ6M487</accession>
<comment type="catalytic activity">
    <reaction evidence="7 8">
        <text>geranylgeranyl diphosphate + L-cysteinyl-[protein] = S-geranylgeranyl-L-cysteinyl-[protein] + diphosphate</text>
        <dbReference type="Rhea" id="RHEA:21240"/>
        <dbReference type="Rhea" id="RHEA-COMP:10131"/>
        <dbReference type="Rhea" id="RHEA-COMP:11537"/>
        <dbReference type="ChEBI" id="CHEBI:29950"/>
        <dbReference type="ChEBI" id="CHEBI:33019"/>
        <dbReference type="ChEBI" id="CHEBI:57533"/>
        <dbReference type="ChEBI" id="CHEBI:86021"/>
        <dbReference type="EC" id="2.5.1.60"/>
    </reaction>
</comment>
<dbReference type="EMBL" id="BRYB01001145">
    <property type="protein sequence ID" value="GMI19188.1"/>
    <property type="molecule type" value="Genomic_DNA"/>
</dbReference>
<dbReference type="Proteomes" id="UP001165060">
    <property type="component" value="Unassembled WGS sequence"/>
</dbReference>
<feature type="domain" description="Prenyltransferase alpha-alpha toroid" evidence="9">
    <location>
        <begin position="24"/>
        <end position="328"/>
    </location>
</feature>
<dbReference type="CDD" id="cd02894">
    <property type="entry name" value="GGTase-II"/>
    <property type="match status" value="1"/>
</dbReference>
<dbReference type="Gene3D" id="1.50.10.20">
    <property type="match status" value="1"/>
</dbReference>
<evidence type="ECO:0000256" key="7">
    <source>
        <dbReference type="ARBA" id="ARBA00047658"/>
    </source>
</evidence>
<dbReference type="InterPro" id="IPR008930">
    <property type="entry name" value="Terpenoid_cyclase/PrenylTrfase"/>
</dbReference>
<evidence type="ECO:0000256" key="3">
    <source>
        <dbReference type="ARBA" id="ARBA00022679"/>
    </source>
</evidence>
<protein>
    <recommendedName>
        <fullName evidence="8">Geranylgeranyl transferase type-2 subunit beta</fullName>
        <ecNumber evidence="8">2.5.1.60</ecNumber>
    </recommendedName>
</protein>
<evidence type="ECO:0000259" key="9">
    <source>
        <dbReference type="Pfam" id="PF00432"/>
    </source>
</evidence>
<keyword evidence="11" id="KW-1185">Reference proteome</keyword>
<dbReference type="PANTHER" id="PTHR11774:SF11">
    <property type="entry name" value="GERANYLGERANYL TRANSFERASE TYPE-2 SUBUNIT BETA"/>
    <property type="match status" value="1"/>
</dbReference>
<organism evidence="10 11">
    <name type="scientific">Tetraparma gracilis</name>
    <dbReference type="NCBI Taxonomy" id="2962635"/>
    <lineage>
        <taxon>Eukaryota</taxon>
        <taxon>Sar</taxon>
        <taxon>Stramenopiles</taxon>
        <taxon>Ochrophyta</taxon>
        <taxon>Bolidophyceae</taxon>
        <taxon>Parmales</taxon>
        <taxon>Triparmaceae</taxon>
        <taxon>Tetraparma</taxon>
    </lineage>
</organism>
<evidence type="ECO:0000313" key="11">
    <source>
        <dbReference type="Proteomes" id="UP001165060"/>
    </source>
</evidence>
<evidence type="ECO:0000256" key="2">
    <source>
        <dbReference type="ARBA" id="ARBA00022602"/>
    </source>
</evidence>
<keyword evidence="6 8" id="KW-0862">Zinc</keyword>
<dbReference type="PANTHER" id="PTHR11774">
    <property type="entry name" value="GERANYLGERANYL TRANSFERASE TYPE BETA SUBUNIT"/>
    <property type="match status" value="1"/>
</dbReference>
<proteinExistence type="inferred from homology"/>
<dbReference type="EC" id="2.5.1.60" evidence="8"/>
<reference evidence="10 11" key="1">
    <citation type="journal article" date="2023" name="Commun. Biol.">
        <title>Genome analysis of Parmales, the sister group of diatoms, reveals the evolutionary specialization of diatoms from phago-mixotrophs to photoautotrophs.</title>
        <authorList>
            <person name="Ban H."/>
            <person name="Sato S."/>
            <person name="Yoshikawa S."/>
            <person name="Yamada K."/>
            <person name="Nakamura Y."/>
            <person name="Ichinomiya M."/>
            <person name="Sato N."/>
            <person name="Blanc-Mathieu R."/>
            <person name="Endo H."/>
            <person name="Kuwata A."/>
            <person name="Ogata H."/>
        </authorList>
    </citation>
    <scope>NUCLEOTIDE SEQUENCE [LARGE SCALE GENOMIC DNA]</scope>
</reference>
<dbReference type="InterPro" id="IPR001330">
    <property type="entry name" value="Prenyltrans"/>
</dbReference>
<evidence type="ECO:0000256" key="1">
    <source>
        <dbReference type="ARBA" id="ARBA00010497"/>
    </source>
</evidence>
<keyword evidence="5" id="KW-0677">Repeat</keyword>
<evidence type="ECO:0000256" key="5">
    <source>
        <dbReference type="ARBA" id="ARBA00022737"/>
    </source>
</evidence>
<keyword evidence="3 8" id="KW-0808">Transferase</keyword>
<dbReference type="InterPro" id="IPR045089">
    <property type="entry name" value="PGGT1B-like"/>
</dbReference>
<comment type="function">
    <text evidence="8">Catalyzes the transfer of a geranylgeranyl moiety from geranylgeranyl diphosphate to both cysteines of proteins with the C-terminal sequence -XXCC, -XCXC and -CCXX.</text>
</comment>
<evidence type="ECO:0000256" key="8">
    <source>
        <dbReference type="RuleBase" id="RU365076"/>
    </source>
</evidence>
<comment type="similarity">
    <text evidence="1 8">Belongs to the protein prenyltransferase subunit beta family.</text>
</comment>
<evidence type="ECO:0000256" key="6">
    <source>
        <dbReference type="ARBA" id="ARBA00022833"/>
    </source>
</evidence>
<comment type="cofactor">
    <cofactor evidence="8">
        <name>Zn(2+)</name>
        <dbReference type="ChEBI" id="CHEBI:29105"/>
    </cofactor>
    <text evidence="8">Binds 1 zinc ion per subunit.</text>
</comment>
<dbReference type="InterPro" id="IPR026873">
    <property type="entry name" value="Ptb1"/>
</dbReference>
<keyword evidence="4 8" id="KW-0479">Metal-binding</keyword>
<dbReference type="Pfam" id="PF00432">
    <property type="entry name" value="Prenyltrans"/>
    <property type="match status" value="1"/>
</dbReference>
<dbReference type="SUPFAM" id="SSF48239">
    <property type="entry name" value="Terpenoid cyclases/Protein prenyltransferases"/>
    <property type="match status" value="1"/>
</dbReference>
<keyword evidence="2 8" id="KW-0637">Prenyltransferase</keyword>
<comment type="caution">
    <text evidence="10">The sequence shown here is derived from an EMBL/GenBank/DDBJ whole genome shotgun (WGS) entry which is preliminary data.</text>
</comment>
<sequence>MASFASAPPPPSSLPPGDGLLSGLHAGYISSLSAKLSSPSSYEGAVTAHLRMSGVYWSLAAFSLLQSRTELIKTMDGPAIEGWVWRCYDERRGGFGGNEGHDAHLLYTLSALQILALLGSLRELPKDKKDKIAAYVAALVDADTGAVCGDDSGEVDTRFSYCAAQALSLLGALSPPLASSICRYVARCRNFDGGYGSCPGAESHAAQVFCCVGALSICGDLSSVDGRALAFWLAERQTSGGGLNGRPEKQADVCYSWWILSSLSILGKTRYVDKAALARFILKCQDPAAGGIADRPDNVADVFHTFFGIAGLALMGRSAGRAIDPVYALPTDVVEELGLRAQVMRGSEAEGVAKYDVRERLVKVKNAAK</sequence>
<gene>
    <name evidence="10" type="ORF">TeGR_g2890</name>
</gene>
<evidence type="ECO:0000256" key="4">
    <source>
        <dbReference type="ARBA" id="ARBA00022723"/>
    </source>
</evidence>